<name>A0ABR9AK34_9BACT</name>
<gene>
    <name evidence="2" type="ORF">IFO69_10430</name>
</gene>
<keyword evidence="3" id="KW-1185">Reference proteome</keyword>
<dbReference type="InterPro" id="IPR017946">
    <property type="entry name" value="PLC-like_Pdiesterase_TIM-brl"/>
</dbReference>
<dbReference type="Pfam" id="PF03009">
    <property type="entry name" value="GDPD"/>
    <property type="match status" value="1"/>
</dbReference>
<dbReference type="PROSITE" id="PS51704">
    <property type="entry name" value="GP_PDE"/>
    <property type="match status" value="1"/>
</dbReference>
<dbReference type="SUPFAM" id="SSF51695">
    <property type="entry name" value="PLC-like phosphodiesterases"/>
    <property type="match status" value="1"/>
</dbReference>
<dbReference type="EMBL" id="JACYTQ010000003">
    <property type="protein sequence ID" value="MBD8489161.1"/>
    <property type="molecule type" value="Genomic_DNA"/>
</dbReference>
<sequence length="304" mass="34276">MKTIKVLHGVFLCLFINLFGAYGQTSGEGKRNFISFAAAQELHEYFTYTGRNCPLISGHRGGKESGYPENSIEAFANTLKHTPAFFEIDPRLTKDSVIVLMHDASLERTTNGHGKLRDLLWKEAQQLYLKDVNGVLTDFKIPSLEEVIVWSKGKTVVNLDHKDVPMEMTAALVKRLNAFDHVMITVHDPSEASYYLEQHPDFMFSAFIRSEEEFKSYEEAGIPWSQIMAYVGPLSKPENQALYDQLHAKGVLVMISAAPSYDKMDNKAEQFASYRKVFEEGADVLESDYPIEVAKSLEMVSGVE</sequence>
<dbReference type="Proteomes" id="UP000647133">
    <property type="component" value="Unassembled WGS sequence"/>
</dbReference>
<organism evidence="2 3">
    <name type="scientific">Echinicola arenosa</name>
    <dbReference type="NCBI Taxonomy" id="2774144"/>
    <lineage>
        <taxon>Bacteria</taxon>
        <taxon>Pseudomonadati</taxon>
        <taxon>Bacteroidota</taxon>
        <taxon>Cytophagia</taxon>
        <taxon>Cytophagales</taxon>
        <taxon>Cyclobacteriaceae</taxon>
        <taxon>Echinicola</taxon>
    </lineage>
</organism>
<protein>
    <submittedName>
        <fullName evidence="2">Glycerophosphodiester phosphodiesterase family protein</fullName>
    </submittedName>
</protein>
<proteinExistence type="predicted"/>
<evidence type="ECO:0000313" key="2">
    <source>
        <dbReference type="EMBL" id="MBD8489161.1"/>
    </source>
</evidence>
<dbReference type="RefSeq" id="WP_192010049.1">
    <property type="nucleotide sequence ID" value="NZ_JACYTQ010000003.1"/>
</dbReference>
<comment type="caution">
    <text evidence="2">The sequence shown here is derived from an EMBL/GenBank/DDBJ whole genome shotgun (WGS) entry which is preliminary data.</text>
</comment>
<feature type="domain" description="GP-PDE" evidence="1">
    <location>
        <begin position="54"/>
        <end position="297"/>
    </location>
</feature>
<dbReference type="PANTHER" id="PTHR46320">
    <property type="entry name" value="GLYCEROPHOSPHODIESTER PHOSPHODIESTERASE 1"/>
    <property type="match status" value="1"/>
</dbReference>
<dbReference type="CDD" id="cd08566">
    <property type="entry name" value="GDPD_AtGDE_like"/>
    <property type="match status" value="1"/>
</dbReference>
<dbReference type="PANTHER" id="PTHR46320:SF1">
    <property type="entry name" value="GLYCEROPHOSPHODIESTER PHOSPHODIESTERASE 1"/>
    <property type="match status" value="1"/>
</dbReference>
<accession>A0ABR9AK34</accession>
<evidence type="ECO:0000259" key="1">
    <source>
        <dbReference type="PROSITE" id="PS51704"/>
    </source>
</evidence>
<evidence type="ECO:0000313" key="3">
    <source>
        <dbReference type="Proteomes" id="UP000647133"/>
    </source>
</evidence>
<dbReference type="InterPro" id="IPR030395">
    <property type="entry name" value="GP_PDE_dom"/>
</dbReference>
<reference evidence="2 3" key="1">
    <citation type="submission" date="2020-09" db="EMBL/GenBank/DDBJ databases">
        <title>Echinicola sp. CAU 1574 isolated from sand of Sido Beach.</title>
        <authorList>
            <person name="Kim W."/>
        </authorList>
    </citation>
    <scope>NUCLEOTIDE SEQUENCE [LARGE SCALE GENOMIC DNA]</scope>
    <source>
        <strain evidence="2 3">CAU 1574</strain>
    </source>
</reference>
<dbReference type="Gene3D" id="3.20.20.190">
    <property type="entry name" value="Phosphatidylinositol (PI) phosphodiesterase"/>
    <property type="match status" value="1"/>
</dbReference>